<proteinExistence type="predicted"/>
<dbReference type="EMBL" id="CP138580">
    <property type="protein sequence ID" value="WPG98008.1"/>
    <property type="molecule type" value="Genomic_DNA"/>
</dbReference>
<evidence type="ECO:0008006" key="8">
    <source>
        <dbReference type="Google" id="ProtNLM"/>
    </source>
</evidence>
<evidence type="ECO:0000256" key="2">
    <source>
        <dbReference type="ARBA" id="ARBA00023015"/>
    </source>
</evidence>
<evidence type="ECO:0000256" key="4">
    <source>
        <dbReference type="ARBA" id="ARBA00023163"/>
    </source>
</evidence>
<accession>A0AAQ3LXY9</accession>
<keyword evidence="4" id="KW-0804">Transcription</keyword>
<dbReference type="GO" id="GO:0005634">
    <property type="term" value="C:nucleus"/>
    <property type="evidence" value="ECO:0007669"/>
    <property type="project" value="UniProtKB-SubCell"/>
</dbReference>
<dbReference type="GO" id="GO:0000981">
    <property type="term" value="F:DNA-binding transcription factor activity, RNA polymerase II-specific"/>
    <property type="evidence" value="ECO:0007669"/>
    <property type="project" value="TreeGrafter"/>
</dbReference>
<evidence type="ECO:0000256" key="5">
    <source>
        <dbReference type="ARBA" id="ARBA00023242"/>
    </source>
</evidence>
<evidence type="ECO:0000313" key="7">
    <source>
        <dbReference type="Proteomes" id="UP001303373"/>
    </source>
</evidence>
<keyword evidence="5" id="KW-0539">Nucleus</keyword>
<evidence type="ECO:0000256" key="3">
    <source>
        <dbReference type="ARBA" id="ARBA00023125"/>
    </source>
</evidence>
<evidence type="ECO:0000313" key="6">
    <source>
        <dbReference type="EMBL" id="WPG98008.1"/>
    </source>
</evidence>
<evidence type="ECO:0000256" key="1">
    <source>
        <dbReference type="ARBA" id="ARBA00004123"/>
    </source>
</evidence>
<dbReference type="AlphaFoldDB" id="A0AAQ3LXY9"/>
<dbReference type="Proteomes" id="UP001303373">
    <property type="component" value="Chromosome 1"/>
</dbReference>
<dbReference type="InterPro" id="IPR051089">
    <property type="entry name" value="prtT"/>
</dbReference>
<name>A0AAQ3LXY9_9PEZI</name>
<dbReference type="PANTHER" id="PTHR31845">
    <property type="entry name" value="FINGER DOMAIN PROTEIN, PUTATIVE-RELATED"/>
    <property type="match status" value="1"/>
</dbReference>
<dbReference type="PANTHER" id="PTHR31845:SF10">
    <property type="entry name" value="ZN(II)2CYS6 TRANSCRIPTION FACTOR (EUROFUNG)"/>
    <property type="match status" value="1"/>
</dbReference>
<protein>
    <recommendedName>
        <fullName evidence="8">Transcription factor domain-containing protein</fullName>
    </recommendedName>
</protein>
<keyword evidence="7" id="KW-1185">Reference proteome</keyword>
<keyword evidence="2" id="KW-0805">Transcription regulation</keyword>
<sequence length="414" mass="46489">MTVHFPFVVIPDGDVATVQQTKPFLLQTAILASMNRDVDGSLRLEESIMRHLSEEVFFNSARSLDLLQGLLVYIAWYHFRFFIGRKMTIMLQLAISIAADLGLTRPPKATDMIELQIKTGSSDAEEAKSRTLEERRAYMGCYYLSSIVEGGFHRRIDPMRSTPHLDTCLRLQQFRARMAASLGSDIPSLSLDYSQETGKSIKSLQADLANLRRTAPLFGAPQAACNMHHLDLEIQLYEIAFTPSDPKEASKSQRLAFLRNCLSSVKAVFGIWFSLQVSEFFDFSYPTQIHLGHAIIILCRLSTLNTPGWDLEETRAIIDFAGVIDDLQASLERLKFQFGDELSDRHIFVRTVKPLQMFKFLNSKGAVDGGASAGEENGNSSFGDIAMDGMFDGFDMRSWDEMFPPDNSFDLGTM</sequence>
<dbReference type="GO" id="GO:0000976">
    <property type="term" value="F:transcription cis-regulatory region binding"/>
    <property type="evidence" value="ECO:0007669"/>
    <property type="project" value="TreeGrafter"/>
</dbReference>
<gene>
    <name evidence="6" type="ORF">R9X50_00079200</name>
</gene>
<comment type="subcellular location">
    <subcellularLocation>
        <location evidence="1">Nucleus</location>
    </subcellularLocation>
</comment>
<keyword evidence="3" id="KW-0238">DNA-binding</keyword>
<reference evidence="6 7" key="1">
    <citation type="submission" date="2023-11" db="EMBL/GenBank/DDBJ databases">
        <title>An acidophilic fungus is an integral part of prey digestion in a carnivorous sundew plant.</title>
        <authorList>
            <person name="Tsai I.J."/>
        </authorList>
    </citation>
    <scope>NUCLEOTIDE SEQUENCE [LARGE SCALE GENOMIC DNA]</scope>
    <source>
        <strain evidence="6">169a</strain>
    </source>
</reference>
<organism evidence="6 7">
    <name type="scientific">Acrodontium crateriforme</name>
    <dbReference type="NCBI Taxonomy" id="150365"/>
    <lineage>
        <taxon>Eukaryota</taxon>
        <taxon>Fungi</taxon>
        <taxon>Dikarya</taxon>
        <taxon>Ascomycota</taxon>
        <taxon>Pezizomycotina</taxon>
        <taxon>Dothideomycetes</taxon>
        <taxon>Dothideomycetidae</taxon>
        <taxon>Mycosphaerellales</taxon>
        <taxon>Teratosphaeriaceae</taxon>
        <taxon>Acrodontium</taxon>
    </lineage>
</organism>
<dbReference type="CDD" id="cd12148">
    <property type="entry name" value="fungal_TF_MHR"/>
    <property type="match status" value="1"/>
</dbReference>